<dbReference type="EMBL" id="JAHLQT010013016">
    <property type="protein sequence ID" value="KAG7171045.1"/>
    <property type="molecule type" value="Genomic_DNA"/>
</dbReference>
<comment type="caution">
    <text evidence="1">The sequence shown here is derived from an EMBL/GenBank/DDBJ whole genome shotgun (WGS) entry which is preliminary data.</text>
</comment>
<evidence type="ECO:0000313" key="1">
    <source>
        <dbReference type="EMBL" id="KAG7171045.1"/>
    </source>
</evidence>
<name>A0A8J5K6X1_HOMAM</name>
<dbReference type="AlphaFoldDB" id="A0A8J5K6X1"/>
<protein>
    <submittedName>
        <fullName evidence="1">Putative rho GTPase-activating protein 19-like 2</fullName>
    </submittedName>
</protein>
<proteinExistence type="predicted"/>
<reference evidence="1" key="1">
    <citation type="journal article" date="2021" name="Sci. Adv.">
        <title>The American lobster genome reveals insights on longevity, neural, and immune adaptations.</title>
        <authorList>
            <person name="Polinski J.M."/>
            <person name="Zimin A.V."/>
            <person name="Clark K.F."/>
            <person name="Kohn A.B."/>
            <person name="Sadowski N."/>
            <person name="Timp W."/>
            <person name="Ptitsyn A."/>
            <person name="Khanna P."/>
            <person name="Romanova D.Y."/>
            <person name="Williams P."/>
            <person name="Greenwood S.J."/>
            <person name="Moroz L.L."/>
            <person name="Walt D.R."/>
            <person name="Bodnar A.G."/>
        </authorList>
    </citation>
    <scope>NUCLEOTIDE SEQUENCE</scope>
    <source>
        <strain evidence="1">GMGI-L3</strain>
    </source>
</reference>
<gene>
    <name evidence="1" type="ORF">Hamer_G025624</name>
</gene>
<organism evidence="1 2">
    <name type="scientific">Homarus americanus</name>
    <name type="common">American lobster</name>
    <dbReference type="NCBI Taxonomy" id="6706"/>
    <lineage>
        <taxon>Eukaryota</taxon>
        <taxon>Metazoa</taxon>
        <taxon>Ecdysozoa</taxon>
        <taxon>Arthropoda</taxon>
        <taxon>Crustacea</taxon>
        <taxon>Multicrustacea</taxon>
        <taxon>Malacostraca</taxon>
        <taxon>Eumalacostraca</taxon>
        <taxon>Eucarida</taxon>
        <taxon>Decapoda</taxon>
        <taxon>Pleocyemata</taxon>
        <taxon>Astacidea</taxon>
        <taxon>Nephropoidea</taxon>
        <taxon>Nephropidae</taxon>
        <taxon>Homarus</taxon>
    </lineage>
</organism>
<keyword evidence="2" id="KW-1185">Reference proteome</keyword>
<sequence>MNTSQQQKVDGDSIQKQLWHLRYEDPTQYHTLVKMHLSFATDLPTDQ</sequence>
<dbReference type="Proteomes" id="UP000747542">
    <property type="component" value="Unassembled WGS sequence"/>
</dbReference>
<evidence type="ECO:0000313" key="2">
    <source>
        <dbReference type="Proteomes" id="UP000747542"/>
    </source>
</evidence>
<accession>A0A8J5K6X1</accession>